<evidence type="ECO:0000313" key="7">
    <source>
        <dbReference type="Proteomes" id="UP000449906"/>
    </source>
</evidence>
<dbReference type="Gene3D" id="1.10.10.10">
    <property type="entry name" value="Winged helix-like DNA-binding domain superfamily/Winged helix DNA-binding domain"/>
    <property type="match status" value="1"/>
</dbReference>
<dbReference type="Pfam" id="PF01022">
    <property type="entry name" value="HTH_5"/>
    <property type="match status" value="1"/>
</dbReference>
<feature type="region of interest" description="Disordered" evidence="4">
    <location>
        <begin position="7"/>
        <end position="61"/>
    </location>
</feature>
<evidence type="ECO:0000256" key="4">
    <source>
        <dbReference type="SAM" id="MobiDB-lite"/>
    </source>
</evidence>
<feature type="compositionally biased region" description="Basic and acidic residues" evidence="4">
    <location>
        <begin position="52"/>
        <end position="61"/>
    </location>
</feature>
<dbReference type="RefSeq" id="WP_151578554.1">
    <property type="nucleotide sequence ID" value="NZ_WBVM01000001.1"/>
</dbReference>
<dbReference type="GO" id="GO:0003700">
    <property type="term" value="F:DNA-binding transcription factor activity"/>
    <property type="evidence" value="ECO:0007669"/>
    <property type="project" value="InterPro"/>
</dbReference>
<organism evidence="6 7">
    <name type="scientific">Nocardioides simplex</name>
    <name type="common">Arthrobacter simplex</name>
    <dbReference type="NCBI Taxonomy" id="2045"/>
    <lineage>
        <taxon>Bacteria</taxon>
        <taxon>Bacillati</taxon>
        <taxon>Actinomycetota</taxon>
        <taxon>Actinomycetes</taxon>
        <taxon>Propionibacteriales</taxon>
        <taxon>Nocardioidaceae</taxon>
        <taxon>Pimelobacter</taxon>
    </lineage>
</organism>
<dbReference type="SMART" id="SM00418">
    <property type="entry name" value="HTH_ARSR"/>
    <property type="match status" value="1"/>
</dbReference>
<name>A0A7J5DYE1_NOCSI</name>
<dbReference type="AlphaFoldDB" id="A0A7J5DYE1"/>
<proteinExistence type="predicted"/>
<dbReference type="InterPro" id="IPR001845">
    <property type="entry name" value="HTH_ArsR_DNA-bd_dom"/>
</dbReference>
<keyword evidence="1" id="KW-0805">Transcription regulation</keyword>
<dbReference type="PANTHER" id="PTHR43132">
    <property type="entry name" value="ARSENICAL RESISTANCE OPERON REPRESSOR ARSR-RELATED"/>
    <property type="match status" value="1"/>
</dbReference>
<dbReference type="PANTHER" id="PTHR43132:SF6">
    <property type="entry name" value="HTH-TYPE TRANSCRIPTIONAL REPRESSOR CZRA"/>
    <property type="match status" value="1"/>
</dbReference>
<reference evidence="6 7" key="1">
    <citation type="submission" date="2019-09" db="EMBL/GenBank/DDBJ databases">
        <title>Pimelobacter sp. isolated from Paulinella.</title>
        <authorList>
            <person name="Jeong S.E."/>
        </authorList>
    </citation>
    <scope>NUCLEOTIDE SEQUENCE [LARGE SCALE GENOMIC DNA]</scope>
    <source>
        <strain evidence="6 7">Pch-N</strain>
    </source>
</reference>
<feature type="domain" description="HTH arsR-type" evidence="5">
    <location>
        <begin position="72"/>
        <end position="167"/>
    </location>
</feature>
<dbReference type="PROSITE" id="PS50987">
    <property type="entry name" value="HTH_ARSR_2"/>
    <property type="match status" value="1"/>
</dbReference>
<dbReference type="EMBL" id="WBVM01000001">
    <property type="protein sequence ID" value="KAB2811000.1"/>
    <property type="molecule type" value="Genomic_DNA"/>
</dbReference>
<evidence type="ECO:0000259" key="5">
    <source>
        <dbReference type="PROSITE" id="PS50987"/>
    </source>
</evidence>
<dbReference type="GO" id="GO:0003677">
    <property type="term" value="F:DNA binding"/>
    <property type="evidence" value="ECO:0007669"/>
    <property type="project" value="UniProtKB-KW"/>
</dbReference>
<dbReference type="SUPFAM" id="SSF46785">
    <property type="entry name" value="Winged helix' DNA-binding domain"/>
    <property type="match status" value="1"/>
</dbReference>
<dbReference type="PRINTS" id="PR00778">
    <property type="entry name" value="HTHARSR"/>
</dbReference>
<dbReference type="InterPro" id="IPR011991">
    <property type="entry name" value="ArsR-like_HTH"/>
</dbReference>
<evidence type="ECO:0000313" key="6">
    <source>
        <dbReference type="EMBL" id="KAB2811000.1"/>
    </source>
</evidence>
<feature type="compositionally biased region" description="Basic and acidic residues" evidence="4">
    <location>
        <begin position="15"/>
        <end position="24"/>
    </location>
</feature>
<evidence type="ECO:0000256" key="3">
    <source>
        <dbReference type="ARBA" id="ARBA00023163"/>
    </source>
</evidence>
<dbReference type="Proteomes" id="UP000449906">
    <property type="component" value="Unassembled WGS sequence"/>
</dbReference>
<accession>A0A7J5DYE1</accession>
<evidence type="ECO:0000256" key="1">
    <source>
        <dbReference type="ARBA" id="ARBA00023015"/>
    </source>
</evidence>
<dbReference type="InterPro" id="IPR036390">
    <property type="entry name" value="WH_DNA-bd_sf"/>
</dbReference>
<dbReference type="CDD" id="cd00090">
    <property type="entry name" value="HTH_ARSR"/>
    <property type="match status" value="1"/>
</dbReference>
<dbReference type="NCBIfam" id="NF033788">
    <property type="entry name" value="HTH_metalloreg"/>
    <property type="match status" value="1"/>
</dbReference>
<dbReference type="InterPro" id="IPR036388">
    <property type="entry name" value="WH-like_DNA-bd_sf"/>
</dbReference>
<sequence length="176" mass="19834">MVLLIRRSPDVCTQPDEHHPHSRTDIGYFRGVTDDHPVRARVDAPDQNTGGGDRHQHPVDPRRVALARERLPSAEEGDRLTSVLSLMADPTRARLLYALDVVEELCVGDLAIALSVSEDAVSYGLRVLRTAGLVRRRKEGRIVYYRLAEGFPEPLRQHCLRQLIEMSRAPIEDDNV</sequence>
<feature type="compositionally biased region" description="Basic and acidic residues" evidence="4">
    <location>
        <begin position="32"/>
        <end position="44"/>
    </location>
</feature>
<protein>
    <submittedName>
        <fullName evidence="6">Helix-turn-helix transcriptional regulator</fullName>
    </submittedName>
</protein>
<dbReference type="InterPro" id="IPR051011">
    <property type="entry name" value="Metal_resp_trans_reg"/>
</dbReference>
<keyword evidence="2" id="KW-0238">DNA-binding</keyword>
<keyword evidence="3" id="KW-0804">Transcription</keyword>
<evidence type="ECO:0000256" key="2">
    <source>
        <dbReference type="ARBA" id="ARBA00023125"/>
    </source>
</evidence>
<gene>
    <name evidence="6" type="ORF">F9L07_03435</name>
</gene>
<comment type="caution">
    <text evidence="6">The sequence shown here is derived from an EMBL/GenBank/DDBJ whole genome shotgun (WGS) entry which is preliminary data.</text>
</comment>